<comment type="caution">
    <text evidence="2">The sequence shown here is derived from an EMBL/GenBank/DDBJ whole genome shotgun (WGS) entry which is preliminary data.</text>
</comment>
<accession>A0AAN9AQ21</accession>
<reference evidence="2 3" key="1">
    <citation type="submission" date="2024-02" db="EMBL/GenBank/DDBJ databases">
        <title>Chromosome-scale genome assembly of the rough periwinkle Littorina saxatilis.</title>
        <authorList>
            <person name="De Jode A."/>
            <person name="Faria R."/>
            <person name="Formenti G."/>
            <person name="Sims Y."/>
            <person name="Smith T.P."/>
            <person name="Tracey A."/>
            <person name="Wood J.M.D."/>
            <person name="Zagrodzka Z.B."/>
            <person name="Johannesson K."/>
            <person name="Butlin R.K."/>
            <person name="Leder E.H."/>
        </authorList>
    </citation>
    <scope>NUCLEOTIDE SEQUENCE [LARGE SCALE GENOMIC DNA]</scope>
    <source>
        <strain evidence="2">Snail1</strain>
        <tissue evidence="2">Muscle</tissue>
    </source>
</reference>
<protein>
    <submittedName>
        <fullName evidence="2">Uncharacterized protein</fullName>
    </submittedName>
</protein>
<dbReference type="EMBL" id="JBAMIC010000024">
    <property type="protein sequence ID" value="KAK7091042.1"/>
    <property type="molecule type" value="Genomic_DNA"/>
</dbReference>
<sequence length="68" mass="7535">MPTSGDNTPALLARRHRPGHQALQPCPHLETTRQHYWPEDTGLGTKLWGPASDLQRTADFMGATELSI</sequence>
<evidence type="ECO:0000313" key="3">
    <source>
        <dbReference type="Proteomes" id="UP001374579"/>
    </source>
</evidence>
<evidence type="ECO:0000256" key="1">
    <source>
        <dbReference type="SAM" id="MobiDB-lite"/>
    </source>
</evidence>
<gene>
    <name evidence="2" type="ORF">V1264_010758</name>
</gene>
<keyword evidence="3" id="KW-1185">Reference proteome</keyword>
<dbReference type="AlphaFoldDB" id="A0AAN9AQ21"/>
<proteinExistence type="predicted"/>
<evidence type="ECO:0000313" key="2">
    <source>
        <dbReference type="EMBL" id="KAK7091042.1"/>
    </source>
</evidence>
<name>A0AAN9AQ21_9CAEN</name>
<feature type="region of interest" description="Disordered" evidence="1">
    <location>
        <begin position="1"/>
        <end position="25"/>
    </location>
</feature>
<organism evidence="2 3">
    <name type="scientific">Littorina saxatilis</name>
    <dbReference type="NCBI Taxonomy" id="31220"/>
    <lineage>
        <taxon>Eukaryota</taxon>
        <taxon>Metazoa</taxon>
        <taxon>Spiralia</taxon>
        <taxon>Lophotrochozoa</taxon>
        <taxon>Mollusca</taxon>
        <taxon>Gastropoda</taxon>
        <taxon>Caenogastropoda</taxon>
        <taxon>Littorinimorpha</taxon>
        <taxon>Littorinoidea</taxon>
        <taxon>Littorinidae</taxon>
        <taxon>Littorina</taxon>
    </lineage>
</organism>
<dbReference type="Proteomes" id="UP001374579">
    <property type="component" value="Unassembled WGS sequence"/>
</dbReference>